<dbReference type="EMBL" id="DF973147">
    <property type="protein sequence ID" value="GAU14789.1"/>
    <property type="molecule type" value="Genomic_DNA"/>
</dbReference>
<dbReference type="OrthoDB" id="4062651at2759"/>
<dbReference type="PANTHER" id="PTHR46008">
    <property type="entry name" value="LEAF RUST 10 DISEASE-RESISTANCE LOCUS RECEPTOR-LIKE PROTEIN KINASE-LIKE 1.4"/>
    <property type="match status" value="1"/>
</dbReference>
<dbReference type="Proteomes" id="UP000242715">
    <property type="component" value="Unassembled WGS sequence"/>
</dbReference>
<feature type="non-terminal residue" evidence="5">
    <location>
        <position position="1"/>
    </location>
</feature>
<name>A0A2Z6MF35_TRISU</name>
<feature type="region of interest" description="Disordered" evidence="3">
    <location>
        <begin position="385"/>
        <end position="414"/>
    </location>
</feature>
<evidence type="ECO:0000256" key="3">
    <source>
        <dbReference type="SAM" id="MobiDB-lite"/>
    </source>
</evidence>
<dbReference type="GO" id="GO:0016301">
    <property type="term" value="F:kinase activity"/>
    <property type="evidence" value="ECO:0007669"/>
    <property type="project" value="TreeGrafter"/>
</dbReference>
<evidence type="ECO:0000256" key="4">
    <source>
        <dbReference type="SAM" id="Phobius"/>
    </source>
</evidence>
<sequence length="414" mass="46819">KGNGHSDDCPESFDCGNLGLIKYPFTTVGFSNCGALAIQGCDDTNKTATKTIQLTNGGRHFQVTNIVNDWRKGNPISIIDQNFTNLLEKNACQAFSYNITLPPSSPFGIFYMKDNITAFKCNHPKNLSFNPPNYFFKNSSCRHYDFYFGNSIYDDESNHSFKLCSMFHLPVIESGFALSSNPFPFLAYETTFQFQSSDYCLQCYHDKKGHCRAHIDGQIYCARKGRSGSAWKLGLFLGVGVGPWIIVGFFVTLWYCKRKYDPAHIQLQPSNNTYVDPHPNREMESNKLFFGVPVFSYEELQQATNNFDHTRKLGDGGFGTVYYVAELAFQCVLGDMELRPSMDQVLQELKKIDGRNFEFDHLEKVDDSVGSLRSEEVHLPIFRTSIDKKQESSSSPKPLTDKWESKSNTPNAGG</sequence>
<proteinExistence type="predicted"/>
<protein>
    <recommendedName>
        <fullName evidence="7">Protein kinase domain-containing protein</fullName>
    </recommendedName>
</protein>
<evidence type="ECO:0008006" key="7">
    <source>
        <dbReference type="Google" id="ProtNLM"/>
    </source>
</evidence>
<accession>A0A2Z6MF35</accession>
<dbReference type="GO" id="GO:0005524">
    <property type="term" value="F:ATP binding"/>
    <property type="evidence" value="ECO:0007669"/>
    <property type="project" value="UniProtKB-KW"/>
</dbReference>
<keyword evidence="6" id="KW-1185">Reference proteome</keyword>
<evidence type="ECO:0000313" key="5">
    <source>
        <dbReference type="EMBL" id="GAU14789.1"/>
    </source>
</evidence>
<keyword evidence="2" id="KW-0067">ATP-binding</keyword>
<keyword evidence="4" id="KW-1133">Transmembrane helix</keyword>
<gene>
    <name evidence="5" type="ORF">TSUD_50010</name>
</gene>
<dbReference type="SUPFAM" id="SSF56112">
    <property type="entry name" value="Protein kinase-like (PK-like)"/>
    <property type="match status" value="1"/>
</dbReference>
<dbReference type="PANTHER" id="PTHR46008:SF2">
    <property type="entry name" value="LEAF RUST 10 DISEASE-RESISTANCE LOCUS RECEPTOR-LIKE PROTEIN KINASE-LIKE 1.4"/>
    <property type="match status" value="1"/>
</dbReference>
<dbReference type="AlphaFoldDB" id="A0A2Z6MF35"/>
<keyword evidence="4" id="KW-0812">Transmembrane</keyword>
<dbReference type="Gene3D" id="3.30.200.20">
    <property type="entry name" value="Phosphorylase Kinase, domain 1"/>
    <property type="match status" value="1"/>
</dbReference>
<organism evidence="5 6">
    <name type="scientific">Trifolium subterraneum</name>
    <name type="common">Subterranean clover</name>
    <dbReference type="NCBI Taxonomy" id="3900"/>
    <lineage>
        <taxon>Eukaryota</taxon>
        <taxon>Viridiplantae</taxon>
        <taxon>Streptophyta</taxon>
        <taxon>Embryophyta</taxon>
        <taxon>Tracheophyta</taxon>
        <taxon>Spermatophyta</taxon>
        <taxon>Magnoliopsida</taxon>
        <taxon>eudicotyledons</taxon>
        <taxon>Gunneridae</taxon>
        <taxon>Pentapetalae</taxon>
        <taxon>rosids</taxon>
        <taxon>fabids</taxon>
        <taxon>Fabales</taxon>
        <taxon>Fabaceae</taxon>
        <taxon>Papilionoideae</taxon>
        <taxon>50 kb inversion clade</taxon>
        <taxon>NPAAA clade</taxon>
        <taxon>Hologalegina</taxon>
        <taxon>IRL clade</taxon>
        <taxon>Trifolieae</taxon>
        <taxon>Trifolium</taxon>
    </lineage>
</organism>
<reference evidence="6" key="1">
    <citation type="journal article" date="2017" name="Front. Plant Sci.">
        <title>Climate Clever Clovers: New Paradigm to Reduce the Environmental Footprint of Ruminants by Breeding Low Methanogenic Forages Utilizing Haplotype Variation.</title>
        <authorList>
            <person name="Kaur P."/>
            <person name="Appels R."/>
            <person name="Bayer P.E."/>
            <person name="Keeble-Gagnere G."/>
            <person name="Wang J."/>
            <person name="Hirakawa H."/>
            <person name="Shirasawa K."/>
            <person name="Vercoe P."/>
            <person name="Stefanova K."/>
            <person name="Durmic Z."/>
            <person name="Nichols P."/>
            <person name="Revell C."/>
            <person name="Isobe S.N."/>
            <person name="Edwards D."/>
            <person name="Erskine W."/>
        </authorList>
    </citation>
    <scope>NUCLEOTIDE SEQUENCE [LARGE SCALE GENOMIC DNA]</scope>
    <source>
        <strain evidence="6">cv. Daliak</strain>
    </source>
</reference>
<feature type="transmembrane region" description="Helical" evidence="4">
    <location>
        <begin position="233"/>
        <end position="255"/>
    </location>
</feature>
<dbReference type="InterPro" id="IPR011009">
    <property type="entry name" value="Kinase-like_dom_sf"/>
</dbReference>
<evidence type="ECO:0000313" key="6">
    <source>
        <dbReference type="Proteomes" id="UP000242715"/>
    </source>
</evidence>
<evidence type="ECO:0000256" key="1">
    <source>
        <dbReference type="ARBA" id="ARBA00022741"/>
    </source>
</evidence>
<evidence type="ECO:0000256" key="2">
    <source>
        <dbReference type="ARBA" id="ARBA00022840"/>
    </source>
</evidence>
<keyword evidence="1" id="KW-0547">Nucleotide-binding</keyword>
<keyword evidence="4" id="KW-0472">Membrane</keyword>